<evidence type="ECO:0000259" key="4">
    <source>
        <dbReference type="PROSITE" id="PS51192"/>
    </source>
</evidence>
<keyword evidence="7" id="KW-1185">Reference proteome</keyword>
<evidence type="ECO:0000256" key="3">
    <source>
        <dbReference type="SAM" id="MobiDB-lite"/>
    </source>
</evidence>
<dbReference type="Gene3D" id="3.40.50.300">
    <property type="entry name" value="P-loop containing nucleotide triphosphate hydrolases"/>
    <property type="match status" value="2"/>
</dbReference>
<reference evidence="6 7" key="1">
    <citation type="submission" date="2016-10" db="EMBL/GenBank/DDBJ databases">
        <authorList>
            <person name="Varghese N."/>
            <person name="Submissions S."/>
        </authorList>
    </citation>
    <scope>NUCLEOTIDE SEQUENCE [LARGE SCALE GENOMIC DNA]</scope>
    <source>
        <strain evidence="6 7">WCP15</strain>
    </source>
</reference>
<dbReference type="PANTHER" id="PTHR47957:SF3">
    <property type="entry name" value="ATP-DEPENDENT HELICASE HRQ1"/>
    <property type="match status" value="1"/>
</dbReference>
<dbReference type="EMBL" id="FNWT01000005">
    <property type="protein sequence ID" value="SEH56251.1"/>
    <property type="molecule type" value="Genomic_DNA"/>
</dbReference>
<dbReference type="PROSITE" id="PS51194">
    <property type="entry name" value="HELICASE_CTER"/>
    <property type="match status" value="1"/>
</dbReference>
<dbReference type="GO" id="GO:0004386">
    <property type="term" value="F:helicase activity"/>
    <property type="evidence" value="ECO:0007669"/>
    <property type="project" value="UniProtKB-KW"/>
</dbReference>
<feature type="domain" description="Helicase ATP-binding" evidence="4">
    <location>
        <begin position="101"/>
        <end position="380"/>
    </location>
</feature>
<dbReference type="InterPro" id="IPR018973">
    <property type="entry name" value="MZB"/>
</dbReference>
<dbReference type="SUPFAM" id="SSF52540">
    <property type="entry name" value="P-loop containing nucleoside triphosphate hydrolases"/>
    <property type="match status" value="2"/>
</dbReference>
<dbReference type="SMART" id="SM00487">
    <property type="entry name" value="DEXDc"/>
    <property type="match status" value="1"/>
</dbReference>
<proteinExistence type="predicted"/>
<sequence>MSEIHGVEMVKHELKKTIVDYIETEYFGKTPELRARCDNELRGSTTLFQEPYYEATPAYETSASGISLARIPSGARRFLEAMAAEGRGVYASPYAHQVASLEAFWRGDDILVSTGTGSGKTECFMWPMISKLALEASESPASWGERAVRALVLYPMNALVSDQLGRLRRILGGSPEEFNRAWTEDSPRGRRPQFGMYTGRTPYPGAKQNPKRDADYSETVTRDLLEADEEDREKLREHGKYPEKNDLASFVSSVRSHRSGWAEEDAEMLLRFEMQEHAPDILVTNYSMLQYMLMRSVEGRIWASTAKWLRENPLQSLLVVVDEAHMYKGAAGGEVALLLRRLMHKLGIDASRVQFILTSASIPDDDTSTIAFYEDMTGKQGDGLKIVRGNVAKRKAGGALEVPAEKLLEVDVAALQEGGSSLVDQVDGFASLVGLAHPEFASAEEVSSWLGTTLPELGPFCRLEDAVRSSCMTIEEISSRVFPAEDAALAATDALMNLAAIAKDYEGRALLPIRMHMFVRGIQELTACSNPACRHAPQDGLGLGRVYVNRPAGRCLCGAKTYDLQTDRNCGAIFLRGYASSIDGDFYLWNERPDPTRSFFEVSLYVPSEGEEVAGLETGWLNSLTGKVHRDDSHAGQDGFLRVAFCLPDEEDEDKLRPSKCPKCNGKVALVDFVTKGNEPFYNVVARQFELQPGSSKPSELAANPNAGKKVILFSDSRQGAARIAKDLTDASDRNLTTKVLVLAARELESWAEEEGGYASLRRLFPAFLKVVHDRGIKLFSGESRKTLEERVSKLEEDDSFDDLEDVIDAMPTPPEAYSEYLLKSLCDRYHSLSDSTVGWIRPTDKAWRAVRKKLRAGKVDMEREEFEAVFYAWSSYAMVRLTALDADIPPKVRMRVLYTGSQYGLLPSNPFQGQKVGRGSLIGLLGSRFNQQQVEVIADCIVSFLERPASSTSDLQFINTHKVFLHIDPDADWQVCPRCGKVSPYSLWGKCPHCKQGEVHSLGNSFEGVSFWRDPLVRAVNGEEAVLRTRINTEEHTAQLSHKDQEGDTWSTTEEYEMRFQDIYVGDKREPVDILSCTTTMEVGIDIGSLTAVGLRNIPPMRENYQQRAGRAGRRGSAISTIVTYVDTHPFDNTYFKDPTRIVRGELREPRIDVANEKLVRRHLATVFFTYFGDSIGKSIDALTVQEFFNERYASFRTSLRGFRLSERERRVLIPTGMIVDLEASKTRLEGEVDGIKESFVARPESFLNTDGKTYKSVLDCLLEAAVLPTYSFPRNVVGFEVEDGGRGDKLLQKPERSLDIAISEYAPGREIIIDKKTYISGGIYTHSSKFSRKLEDRENPARAYFRSGDYHKRILFCENPSCGWFGIREDLGGRDTCPFCGGSELSESEFIKPWGFAPRNGSEADTGRDSPDISSAELPCYSAIPDEALTPSRYERIAYANRHDCSLIVANRGPRRHGFDICSKCGAAYPSTDADTREAKGIKPPFLRSASGGWANCQHSFKHSVVIGSIFNTDLVIFELSIDPAEVCTSYDNPWLRRACVSLGEALKLAAVDLLDIDFGELCVGTRRRFARNRVVVDIYLFDSLSSGAGYSSLLANSSALDELIKRATRILSDCDCESACLNCLKHYSNKRMHEDLDRHAALDLLRYVTRGVIRGETVRVASKLFAPLSEALSQEGADCSLRGDILTASFGGREIEILAIPNMINKTIKRGTVQLWEGEIEHGLPEAFDEVVSALV</sequence>
<evidence type="ECO:0000313" key="7">
    <source>
        <dbReference type="Proteomes" id="UP000199135"/>
    </source>
</evidence>
<dbReference type="PANTHER" id="PTHR47957">
    <property type="entry name" value="ATP-DEPENDENT HELICASE HRQ1"/>
    <property type="match status" value="1"/>
</dbReference>
<dbReference type="InterPro" id="IPR011545">
    <property type="entry name" value="DEAD/DEAH_box_helicase_dom"/>
</dbReference>
<evidence type="ECO:0000313" key="6">
    <source>
        <dbReference type="EMBL" id="SEH56251.1"/>
    </source>
</evidence>
<keyword evidence="6" id="KW-0378">Hydrolase</keyword>
<keyword evidence="1" id="KW-0547">Nucleotide-binding</keyword>
<dbReference type="InterPro" id="IPR001650">
    <property type="entry name" value="Helicase_C-like"/>
</dbReference>
<dbReference type="InterPro" id="IPR014001">
    <property type="entry name" value="Helicase_ATP-bd"/>
</dbReference>
<evidence type="ECO:0000256" key="2">
    <source>
        <dbReference type="ARBA" id="ARBA00022840"/>
    </source>
</evidence>
<comment type="caution">
    <text evidence="6">The sequence shown here is derived from an EMBL/GenBank/DDBJ whole genome shotgun (WGS) entry which is preliminary data.</text>
</comment>
<dbReference type="Pfam" id="PF00271">
    <property type="entry name" value="Helicase_C"/>
    <property type="match status" value="1"/>
</dbReference>
<evidence type="ECO:0000259" key="5">
    <source>
        <dbReference type="PROSITE" id="PS51194"/>
    </source>
</evidence>
<feature type="domain" description="Helicase C-terminal" evidence="5">
    <location>
        <begin position="1013"/>
        <end position="1161"/>
    </location>
</feature>
<keyword evidence="2" id="KW-0067">ATP-binding</keyword>
<organism evidence="6 7">
    <name type="scientific">Parafannyhessea umbonata</name>
    <dbReference type="NCBI Taxonomy" id="604330"/>
    <lineage>
        <taxon>Bacteria</taxon>
        <taxon>Bacillati</taxon>
        <taxon>Actinomycetota</taxon>
        <taxon>Coriobacteriia</taxon>
        <taxon>Coriobacteriales</taxon>
        <taxon>Atopobiaceae</taxon>
        <taxon>Parafannyhessea</taxon>
    </lineage>
</organism>
<dbReference type="PROSITE" id="PS51192">
    <property type="entry name" value="HELICASE_ATP_BIND_1"/>
    <property type="match status" value="1"/>
</dbReference>
<keyword evidence="6" id="KW-0347">Helicase</keyword>
<dbReference type="InterPro" id="IPR027417">
    <property type="entry name" value="P-loop_NTPase"/>
</dbReference>
<dbReference type="Pfam" id="PF00270">
    <property type="entry name" value="DEAD"/>
    <property type="match status" value="1"/>
</dbReference>
<accession>A0A1H6J2W2</accession>
<feature type="region of interest" description="Disordered" evidence="3">
    <location>
        <begin position="181"/>
        <end position="217"/>
    </location>
</feature>
<dbReference type="RefSeq" id="WP_078686541.1">
    <property type="nucleotide sequence ID" value="NZ_FNWT01000005.1"/>
</dbReference>
<dbReference type="Pfam" id="PF09369">
    <property type="entry name" value="MZB"/>
    <property type="match status" value="1"/>
</dbReference>
<protein>
    <submittedName>
        <fullName evidence="6">Helicase conserved C-terminal domain-containing protein</fullName>
    </submittedName>
</protein>
<evidence type="ECO:0000256" key="1">
    <source>
        <dbReference type="ARBA" id="ARBA00022741"/>
    </source>
</evidence>
<name>A0A1H6J2W2_9ACTN</name>
<gene>
    <name evidence="6" type="ORF">SAMN05216447_105164</name>
</gene>
<dbReference type="SMART" id="SM00490">
    <property type="entry name" value="HELICc"/>
    <property type="match status" value="1"/>
</dbReference>
<dbReference type="Proteomes" id="UP000199135">
    <property type="component" value="Unassembled WGS sequence"/>
</dbReference>